<reference evidence="3 4" key="1">
    <citation type="submission" date="2020-06" db="EMBL/GenBank/DDBJ databases">
        <title>Schlegella sp. ID0723 isolated from air conditioner.</title>
        <authorList>
            <person name="Kim D.Y."/>
            <person name="Kim D.-U."/>
        </authorList>
    </citation>
    <scope>NUCLEOTIDE SEQUENCE [LARGE SCALE GENOMIC DNA]</scope>
    <source>
        <strain evidence="3 4">ID0723</strain>
    </source>
</reference>
<dbReference type="NCBIfam" id="NF002490">
    <property type="entry name" value="PRK01777.1"/>
    <property type="match status" value="1"/>
</dbReference>
<organism evidence="3 4">
    <name type="scientific">Piscinibacter koreensis</name>
    <dbReference type="NCBI Taxonomy" id="2742824"/>
    <lineage>
        <taxon>Bacteria</taxon>
        <taxon>Pseudomonadati</taxon>
        <taxon>Pseudomonadota</taxon>
        <taxon>Betaproteobacteria</taxon>
        <taxon>Burkholderiales</taxon>
        <taxon>Sphaerotilaceae</taxon>
        <taxon>Piscinibacter</taxon>
    </lineage>
</organism>
<name>A0A7Y6TVE5_9BURK</name>
<evidence type="ECO:0000256" key="1">
    <source>
        <dbReference type="ARBA" id="ARBA00010645"/>
    </source>
</evidence>
<protein>
    <recommendedName>
        <fullName evidence="2">UPF0125 protein HQN59_04185</fullName>
    </recommendedName>
</protein>
<dbReference type="RefSeq" id="WP_176066433.1">
    <property type="nucleotide sequence ID" value="NZ_JABWMJ010000002.1"/>
</dbReference>
<dbReference type="Pfam" id="PF03658">
    <property type="entry name" value="Ub-RnfH"/>
    <property type="match status" value="1"/>
</dbReference>
<dbReference type="SUPFAM" id="SSF54285">
    <property type="entry name" value="MoaD/ThiS"/>
    <property type="match status" value="1"/>
</dbReference>
<proteinExistence type="inferred from homology"/>
<accession>A0A7Y6TVE5</accession>
<dbReference type="Proteomes" id="UP000529637">
    <property type="component" value="Unassembled WGS sequence"/>
</dbReference>
<sequence length="103" mass="11232">MTPAFAVEVVFSPAPREVDRSQVLVAPGASVVDAIRASGVLERHPMIDLDRQRVGIWGRACGPEAPVSAGDRVEIYRPLAADPKDARRARHRALVAAKRKARR</sequence>
<keyword evidence="4" id="KW-1185">Reference proteome</keyword>
<dbReference type="Gene3D" id="3.10.20.280">
    <property type="entry name" value="RnfH-like"/>
    <property type="match status" value="1"/>
</dbReference>
<dbReference type="PANTHER" id="PTHR37483:SF1">
    <property type="entry name" value="UPF0125 PROTEIN RATB"/>
    <property type="match status" value="1"/>
</dbReference>
<dbReference type="EMBL" id="JABWMJ010000002">
    <property type="protein sequence ID" value="NUZ04955.1"/>
    <property type="molecule type" value="Genomic_DNA"/>
</dbReference>
<dbReference type="HAMAP" id="MF_00460">
    <property type="entry name" value="UPF0125_RnfH"/>
    <property type="match status" value="1"/>
</dbReference>
<dbReference type="AlphaFoldDB" id="A0A7Y6TVE5"/>
<evidence type="ECO:0000313" key="3">
    <source>
        <dbReference type="EMBL" id="NUZ04955.1"/>
    </source>
</evidence>
<gene>
    <name evidence="3" type="ORF">HQN59_04185</name>
</gene>
<evidence type="ECO:0000256" key="2">
    <source>
        <dbReference type="HAMAP-Rule" id="MF_00460"/>
    </source>
</evidence>
<comment type="caution">
    <text evidence="3">The sequence shown here is derived from an EMBL/GenBank/DDBJ whole genome shotgun (WGS) entry which is preliminary data.</text>
</comment>
<evidence type="ECO:0000313" key="4">
    <source>
        <dbReference type="Proteomes" id="UP000529637"/>
    </source>
</evidence>
<comment type="similarity">
    <text evidence="1 2">Belongs to the UPF0125 (RnfH) family.</text>
</comment>
<dbReference type="PANTHER" id="PTHR37483">
    <property type="entry name" value="UPF0125 PROTEIN RATB"/>
    <property type="match status" value="1"/>
</dbReference>
<dbReference type="InterPro" id="IPR005346">
    <property type="entry name" value="RnfH"/>
</dbReference>
<dbReference type="InterPro" id="IPR016155">
    <property type="entry name" value="Mopterin_synth/thiamin_S_b"/>
</dbReference>
<dbReference type="InterPro" id="IPR037021">
    <property type="entry name" value="RnfH_sf"/>
</dbReference>